<dbReference type="AlphaFoldDB" id="M7APN0"/>
<proteinExistence type="predicted"/>
<protein>
    <submittedName>
        <fullName evidence="3">Zinc finger and SCAN domain-containing protein 20</fullName>
    </submittedName>
</protein>
<dbReference type="EMBL" id="KB578442">
    <property type="protein sequence ID" value="EMP26539.1"/>
    <property type="molecule type" value="Genomic_DNA"/>
</dbReference>
<dbReference type="Proteomes" id="UP000031443">
    <property type="component" value="Unassembled WGS sequence"/>
</dbReference>
<evidence type="ECO:0000259" key="2">
    <source>
        <dbReference type="Pfam" id="PF13837"/>
    </source>
</evidence>
<accession>M7APN0</accession>
<keyword evidence="4" id="KW-1185">Reference proteome</keyword>
<name>M7APN0_CHEMY</name>
<gene>
    <name evidence="3" type="ORF">UY3_16384</name>
</gene>
<feature type="compositionally biased region" description="Polar residues" evidence="1">
    <location>
        <begin position="104"/>
        <end position="114"/>
    </location>
</feature>
<dbReference type="Gene3D" id="1.10.10.60">
    <property type="entry name" value="Homeodomain-like"/>
    <property type="match status" value="1"/>
</dbReference>
<feature type="domain" description="Myb/SANT-like DNA-binding" evidence="2">
    <location>
        <begin position="10"/>
        <end position="99"/>
    </location>
</feature>
<reference evidence="4" key="1">
    <citation type="journal article" date="2013" name="Nat. Genet.">
        <title>The draft genomes of soft-shell turtle and green sea turtle yield insights into the development and evolution of the turtle-specific body plan.</title>
        <authorList>
            <person name="Wang Z."/>
            <person name="Pascual-Anaya J."/>
            <person name="Zadissa A."/>
            <person name="Li W."/>
            <person name="Niimura Y."/>
            <person name="Huang Z."/>
            <person name="Li C."/>
            <person name="White S."/>
            <person name="Xiong Z."/>
            <person name="Fang D."/>
            <person name="Wang B."/>
            <person name="Ming Y."/>
            <person name="Chen Y."/>
            <person name="Zheng Y."/>
            <person name="Kuraku S."/>
            <person name="Pignatelli M."/>
            <person name="Herrero J."/>
            <person name="Beal K."/>
            <person name="Nozawa M."/>
            <person name="Li Q."/>
            <person name="Wang J."/>
            <person name="Zhang H."/>
            <person name="Yu L."/>
            <person name="Shigenobu S."/>
            <person name="Wang J."/>
            <person name="Liu J."/>
            <person name="Flicek P."/>
            <person name="Searle S."/>
            <person name="Wang J."/>
            <person name="Kuratani S."/>
            <person name="Yin Y."/>
            <person name="Aken B."/>
            <person name="Zhang G."/>
            <person name="Irie N."/>
        </authorList>
    </citation>
    <scope>NUCLEOTIDE SEQUENCE [LARGE SCALE GENOMIC DNA]</scope>
</reference>
<organism evidence="3 4">
    <name type="scientific">Chelonia mydas</name>
    <name type="common">Green sea-turtle</name>
    <name type="synonym">Chelonia agassizi</name>
    <dbReference type="NCBI Taxonomy" id="8469"/>
    <lineage>
        <taxon>Eukaryota</taxon>
        <taxon>Metazoa</taxon>
        <taxon>Chordata</taxon>
        <taxon>Craniata</taxon>
        <taxon>Vertebrata</taxon>
        <taxon>Euteleostomi</taxon>
        <taxon>Archelosauria</taxon>
        <taxon>Testudinata</taxon>
        <taxon>Testudines</taxon>
        <taxon>Cryptodira</taxon>
        <taxon>Durocryptodira</taxon>
        <taxon>Americhelydia</taxon>
        <taxon>Chelonioidea</taxon>
        <taxon>Cheloniidae</taxon>
        <taxon>Chelonia</taxon>
    </lineage>
</organism>
<feature type="region of interest" description="Disordered" evidence="1">
    <location>
        <begin position="104"/>
        <end position="129"/>
    </location>
</feature>
<evidence type="ECO:0000313" key="4">
    <source>
        <dbReference type="Proteomes" id="UP000031443"/>
    </source>
</evidence>
<evidence type="ECO:0000313" key="3">
    <source>
        <dbReference type="EMBL" id="EMP26539.1"/>
    </source>
</evidence>
<dbReference type="Pfam" id="PF13837">
    <property type="entry name" value="Myb_DNA-bind_4"/>
    <property type="match status" value="1"/>
</dbReference>
<evidence type="ECO:0000256" key="1">
    <source>
        <dbReference type="SAM" id="MobiDB-lite"/>
    </source>
</evidence>
<dbReference type="PANTHER" id="PTHR47595">
    <property type="entry name" value="HEAT SHOCK 70 KDA PROTEIN 14"/>
    <property type="match status" value="1"/>
</dbReference>
<dbReference type="InterPro" id="IPR044822">
    <property type="entry name" value="Myb_DNA-bind_4"/>
</dbReference>
<sequence>MVDPRRKRSPAWTTAELLDLISVCGEEFVQSQLRSSCGNFDIEGQITHSLHKKGYDRYMLQCRAKVKELRNAYHKAKGANRCSGAAPQTCHFYKELDAIQGGDHTSNAKSTVDTSVGLEPVESGPNPEEKVIDEEWRCNNAGSGRTQLRVPIQDKLLKPKAGVFPPLRQTKPDRQRGLWFYPTG</sequence>
<dbReference type="PANTHER" id="PTHR47595:SF1">
    <property type="entry name" value="MYB_SANT-LIKE DNA-BINDING DOMAIN-CONTAINING PROTEIN"/>
    <property type="match status" value="1"/>
</dbReference>